<keyword evidence="5" id="KW-1185">Reference proteome</keyword>
<evidence type="ECO:0000259" key="3">
    <source>
        <dbReference type="Pfam" id="PF13976"/>
    </source>
</evidence>
<dbReference type="InterPro" id="IPR043502">
    <property type="entry name" value="DNA/RNA_pol_sf"/>
</dbReference>
<dbReference type="CDD" id="cd09272">
    <property type="entry name" value="RNase_HI_RT_Ty1"/>
    <property type="match status" value="1"/>
</dbReference>
<evidence type="ECO:0000256" key="1">
    <source>
        <dbReference type="SAM" id="SignalP"/>
    </source>
</evidence>
<evidence type="ECO:0000313" key="4">
    <source>
        <dbReference type="EMBL" id="GJT64335.1"/>
    </source>
</evidence>
<protein>
    <submittedName>
        <fullName evidence="4">Ribonuclease H-like domain-containing protein</fullName>
    </submittedName>
</protein>
<dbReference type="InterPro" id="IPR025724">
    <property type="entry name" value="GAG-pre-integrase_dom"/>
</dbReference>
<feature type="signal peptide" evidence="1">
    <location>
        <begin position="1"/>
        <end position="18"/>
    </location>
</feature>
<dbReference type="Proteomes" id="UP001151760">
    <property type="component" value="Unassembled WGS sequence"/>
</dbReference>
<evidence type="ECO:0000259" key="2">
    <source>
        <dbReference type="Pfam" id="PF07727"/>
    </source>
</evidence>
<reference evidence="4" key="1">
    <citation type="journal article" date="2022" name="Int. J. Mol. Sci.">
        <title>Draft Genome of Tanacetum Coccineum: Genomic Comparison of Closely Related Tanacetum-Family Plants.</title>
        <authorList>
            <person name="Yamashiro T."/>
            <person name="Shiraishi A."/>
            <person name="Nakayama K."/>
            <person name="Satake H."/>
        </authorList>
    </citation>
    <scope>NUCLEOTIDE SEQUENCE</scope>
</reference>
<feature type="chain" id="PRO_5045951342" evidence="1">
    <location>
        <begin position="19"/>
        <end position="544"/>
    </location>
</feature>
<proteinExistence type="predicted"/>
<gene>
    <name evidence="4" type="ORF">Tco_1015815</name>
</gene>
<dbReference type="PANTHER" id="PTHR11439">
    <property type="entry name" value="GAG-POL-RELATED RETROTRANSPOSON"/>
    <property type="match status" value="1"/>
</dbReference>
<dbReference type="InterPro" id="IPR013103">
    <property type="entry name" value="RVT_2"/>
</dbReference>
<dbReference type="PANTHER" id="PTHR11439:SF524">
    <property type="entry name" value="RNA-DIRECTED DNA POLYMERASE, PROTEIN KINASE RLK-PELLE-DLSV FAMILY"/>
    <property type="match status" value="1"/>
</dbReference>
<dbReference type="SUPFAM" id="SSF56672">
    <property type="entry name" value="DNA/RNA polymerases"/>
    <property type="match status" value="1"/>
</dbReference>
<name>A0ABQ5FN52_9ASTR</name>
<comment type="caution">
    <text evidence="4">The sequence shown here is derived from an EMBL/GenBank/DDBJ whole genome shotgun (WGS) entry which is preliminary data.</text>
</comment>
<keyword evidence="1" id="KW-0732">Signal</keyword>
<dbReference type="Pfam" id="PF07727">
    <property type="entry name" value="RVT_2"/>
    <property type="match status" value="1"/>
</dbReference>
<evidence type="ECO:0000313" key="5">
    <source>
        <dbReference type="Proteomes" id="UP001151760"/>
    </source>
</evidence>
<dbReference type="EMBL" id="BQNB010017534">
    <property type="protein sequence ID" value="GJT64335.1"/>
    <property type="molecule type" value="Genomic_DNA"/>
</dbReference>
<feature type="domain" description="GAG-pre-integrase" evidence="3">
    <location>
        <begin position="127"/>
        <end position="168"/>
    </location>
</feature>
<accession>A0ABQ5FN52</accession>
<organism evidence="4 5">
    <name type="scientific">Tanacetum coccineum</name>
    <dbReference type="NCBI Taxonomy" id="301880"/>
    <lineage>
        <taxon>Eukaryota</taxon>
        <taxon>Viridiplantae</taxon>
        <taxon>Streptophyta</taxon>
        <taxon>Embryophyta</taxon>
        <taxon>Tracheophyta</taxon>
        <taxon>Spermatophyta</taxon>
        <taxon>Magnoliopsida</taxon>
        <taxon>eudicotyledons</taxon>
        <taxon>Gunneridae</taxon>
        <taxon>Pentapetalae</taxon>
        <taxon>asterids</taxon>
        <taxon>campanulids</taxon>
        <taxon>Asterales</taxon>
        <taxon>Asteraceae</taxon>
        <taxon>Asteroideae</taxon>
        <taxon>Anthemideae</taxon>
        <taxon>Anthemidinae</taxon>
        <taxon>Tanacetum</taxon>
    </lineage>
</organism>
<sequence>MTSATSLHVLLLLDKLMAVTNLTTRVPVLLDLDEMIYSSWEYIFQQLCRGDNLLEHILGKPTEASTPSTPRARSIALKVELRSLKLGDLSIILEGSPSKYDNVYGIIVHREQFLDLKTFLKHFSQYTWHQRLGHPRSEVLRRVLSSNSISYNKDKSLVLCHACQLGKHVRLPFIISTSSVTSMFELIHSDLTVCPTQRFTLHVSSISPLPKSYSDAFTDPNWQNAMTDEYNALIKNNTWTLVPRPVNVNIVQKYLADGTLSRYKACLVANGITQINGIDVDETFSPDVKPGTIQTVLSLAISRHWPVHQLDVKNASLHGDLSETVYMHQPSGFRDSAHSDYVWTDTAYLLLYVNDIVLTASSKSLYVLSQRKYATEILEHAHMLGCNSSQTPIDTESKLGVDGDPVSNLTLYQSLAGLLQYLTFTRLDISYAVQQLLTSMRIGIVSILLTNPLLVINVFLGNNLLSWSSKRQPTLSRSSAEAEYHGIANAVAETCWLRNLQRELHTPLSSATLVYYDNVSAVYLSSNPVQHQRTKHIEIDIHFV</sequence>
<dbReference type="Pfam" id="PF13976">
    <property type="entry name" value="gag_pre-integrs"/>
    <property type="match status" value="1"/>
</dbReference>
<feature type="domain" description="Reverse transcriptase Ty1/copia-type" evidence="2">
    <location>
        <begin position="236"/>
        <end position="343"/>
    </location>
</feature>
<reference evidence="4" key="2">
    <citation type="submission" date="2022-01" db="EMBL/GenBank/DDBJ databases">
        <authorList>
            <person name="Yamashiro T."/>
            <person name="Shiraishi A."/>
            <person name="Satake H."/>
            <person name="Nakayama K."/>
        </authorList>
    </citation>
    <scope>NUCLEOTIDE SEQUENCE</scope>
</reference>